<dbReference type="EMBL" id="JABKKJ010000002">
    <property type="protein sequence ID" value="NPE24288.1"/>
    <property type="molecule type" value="Genomic_DNA"/>
</dbReference>
<name>A0ABX2B1H7_9BACT</name>
<dbReference type="InterPro" id="IPR036412">
    <property type="entry name" value="HAD-like_sf"/>
</dbReference>
<dbReference type="InterPro" id="IPR051540">
    <property type="entry name" value="S-2-haloacid_dehalogenase"/>
</dbReference>
<dbReference type="PANTHER" id="PTHR43316:SF3">
    <property type="entry name" value="HALOACID DEHALOGENASE, TYPE II (AFU_ORTHOLOGUE AFUA_2G07750)-RELATED"/>
    <property type="match status" value="1"/>
</dbReference>
<dbReference type="SUPFAM" id="SSF56784">
    <property type="entry name" value="HAD-like"/>
    <property type="match status" value="1"/>
</dbReference>
<protein>
    <submittedName>
        <fullName evidence="2">HAD family hydrolase</fullName>
    </submittedName>
</protein>
<dbReference type="SFLD" id="SFLDG01129">
    <property type="entry name" value="C1.5:_HAD__Beta-PGM__Phosphata"/>
    <property type="match status" value="1"/>
</dbReference>
<gene>
    <name evidence="2" type="ORF">HPS54_01925</name>
</gene>
<keyword evidence="3" id="KW-1185">Reference proteome</keyword>
<dbReference type="Proteomes" id="UP000820977">
    <property type="component" value="Unassembled WGS sequence"/>
</dbReference>
<evidence type="ECO:0000256" key="1">
    <source>
        <dbReference type="ARBA" id="ARBA00022801"/>
    </source>
</evidence>
<accession>A0ABX2B1H7</accession>
<organism evidence="2 3">
    <name type="scientific">Xylanibacter caecicola</name>
    <dbReference type="NCBI Taxonomy" id="2736294"/>
    <lineage>
        <taxon>Bacteria</taxon>
        <taxon>Pseudomonadati</taxon>
        <taxon>Bacteroidota</taxon>
        <taxon>Bacteroidia</taxon>
        <taxon>Bacteroidales</taxon>
        <taxon>Prevotellaceae</taxon>
        <taxon>Xylanibacter</taxon>
    </lineage>
</organism>
<dbReference type="Gene3D" id="3.40.50.1000">
    <property type="entry name" value="HAD superfamily/HAD-like"/>
    <property type="match status" value="1"/>
</dbReference>
<evidence type="ECO:0000313" key="3">
    <source>
        <dbReference type="Proteomes" id="UP000820977"/>
    </source>
</evidence>
<dbReference type="SFLD" id="SFLDS00003">
    <property type="entry name" value="Haloacid_Dehalogenase"/>
    <property type="match status" value="1"/>
</dbReference>
<keyword evidence="1 2" id="KW-0378">Hydrolase</keyword>
<dbReference type="InterPro" id="IPR023214">
    <property type="entry name" value="HAD_sf"/>
</dbReference>
<dbReference type="RefSeq" id="WP_172343791.1">
    <property type="nucleotide sequence ID" value="NZ_CASYYZ010000007.1"/>
</dbReference>
<dbReference type="NCBIfam" id="TIGR01549">
    <property type="entry name" value="HAD-SF-IA-v1"/>
    <property type="match status" value="1"/>
</dbReference>
<dbReference type="InterPro" id="IPR006439">
    <property type="entry name" value="HAD-SF_hydro_IA"/>
</dbReference>
<dbReference type="Pfam" id="PF00702">
    <property type="entry name" value="Hydrolase"/>
    <property type="match status" value="1"/>
</dbReference>
<proteinExistence type="predicted"/>
<comment type="caution">
    <text evidence="2">The sequence shown here is derived from an EMBL/GenBank/DDBJ whole genome shotgun (WGS) entry which is preliminary data.</text>
</comment>
<sequence>MIKGYIFDYGGTLDTGGCHWGKVLWSAYMRHGVPVTEDRFREAYVYAERFLGKGETVKPGHTFRKTLSMKLEIEMNRLVSTGSWTAGEEKINRLHEDILEDVYDGVRRATAYSRGVLEKIKERYPMVLVSNFYGNINTVLAEFGLDCLFNGVIESAVVGVRKPDPRIFRLGTDALGLNPEDVMVVGDSFTNDIIPAAAAGCRTAWLKGEGWTDAVYDEQLPDVIIKDLSRLLSEV</sequence>
<dbReference type="GO" id="GO:0016787">
    <property type="term" value="F:hydrolase activity"/>
    <property type="evidence" value="ECO:0007669"/>
    <property type="project" value="UniProtKB-KW"/>
</dbReference>
<reference evidence="2 3" key="1">
    <citation type="submission" date="2020-05" db="EMBL/GenBank/DDBJ databases">
        <title>Distinct polysaccharide utilization as determinants for interspecies competition between intestinal Prevotella spp.</title>
        <authorList>
            <person name="Galvez E.J.C."/>
            <person name="Iljazovic A."/>
            <person name="Strowig T."/>
        </authorList>
    </citation>
    <scope>NUCLEOTIDE SEQUENCE [LARGE SCALE GENOMIC DNA]</scope>
    <source>
        <strain evidence="2 3">PCHR</strain>
    </source>
</reference>
<dbReference type="PANTHER" id="PTHR43316">
    <property type="entry name" value="HYDROLASE, HALOACID DELAHOGENASE-RELATED"/>
    <property type="match status" value="1"/>
</dbReference>
<evidence type="ECO:0000313" key="2">
    <source>
        <dbReference type="EMBL" id="NPE24288.1"/>
    </source>
</evidence>